<comment type="subcellular location">
    <subcellularLocation>
        <location evidence="1">Cell membrane</location>
        <topology evidence="1">Multi-pass membrane protein</topology>
    </subcellularLocation>
    <subcellularLocation>
        <location evidence="8">Membrane</location>
        <topology evidence="8">Multi-pass membrane protein</topology>
    </subcellularLocation>
</comment>
<evidence type="ECO:0000259" key="11">
    <source>
        <dbReference type="Pfam" id="PF16178"/>
    </source>
</evidence>
<sequence length="394" mass="46429">MMNPSYERAPESESPSPVREPSYIRNLKETLNFEDSMGGLQGIFKAEEQGALPDTETLLFRDGKRRIDMVLVYEEEEYGVMTLAELTRRDMRRIFQENLIKEGLELELEEKHMAFDQEKFFLKVHVPWKALTRYAEVMNMKMPIKALYLETTFWLMWTKIQSTSKISHHLDKLKIFEYDHARIPKEPSFYTASYRQDKEEQFIIKDRETFFTAAQRSQVVWQIMMRAKYDESEKVGIRRLLNNGTYLAAFPLHEGNYNLESPTGINMDRRLLYTEWARPGQWYKKQPLWLIKKYFGDKIGLYFAWLGFYTNMLIPASAVGLLCFFYGLISMNSNDNIPSQEICDDKIGGNITMCPLCDKVCDYQKLKTSCVFAKMTYLFDNPATVFFAIFMSFW</sequence>
<evidence type="ECO:0000259" key="10">
    <source>
        <dbReference type="Pfam" id="PF04547"/>
    </source>
</evidence>
<evidence type="ECO:0000256" key="3">
    <source>
        <dbReference type="ARBA" id="ARBA00022475"/>
    </source>
</evidence>
<dbReference type="GO" id="GO:0046983">
    <property type="term" value="F:protein dimerization activity"/>
    <property type="evidence" value="ECO:0007669"/>
    <property type="project" value="InterPro"/>
</dbReference>
<feature type="domain" description="Anoctamin dimerisation" evidence="11">
    <location>
        <begin position="60"/>
        <end position="288"/>
    </location>
</feature>
<protein>
    <recommendedName>
        <fullName evidence="8">Anoctamin</fullName>
    </recommendedName>
</protein>
<keyword evidence="5 8" id="KW-1133">Transmembrane helix</keyword>
<keyword evidence="7" id="KW-0325">Glycoprotein</keyword>
<feature type="region of interest" description="Disordered" evidence="9">
    <location>
        <begin position="1"/>
        <end position="21"/>
    </location>
</feature>
<keyword evidence="6 8" id="KW-0472">Membrane</keyword>
<dbReference type="GO" id="GO:0005886">
    <property type="term" value="C:plasma membrane"/>
    <property type="evidence" value="ECO:0007669"/>
    <property type="project" value="UniProtKB-SubCell"/>
</dbReference>
<organism evidence="12 13">
    <name type="scientific">Diploptera punctata</name>
    <name type="common">Pacific beetle cockroach</name>
    <dbReference type="NCBI Taxonomy" id="6984"/>
    <lineage>
        <taxon>Eukaryota</taxon>
        <taxon>Metazoa</taxon>
        <taxon>Ecdysozoa</taxon>
        <taxon>Arthropoda</taxon>
        <taxon>Hexapoda</taxon>
        <taxon>Insecta</taxon>
        <taxon>Pterygota</taxon>
        <taxon>Neoptera</taxon>
        <taxon>Polyneoptera</taxon>
        <taxon>Dictyoptera</taxon>
        <taxon>Blattodea</taxon>
        <taxon>Blaberoidea</taxon>
        <taxon>Blaberidae</taxon>
        <taxon>Diplopterinae</taxon>
        <taxon>Diploptera</taxon>
    </lineage>
</organism>
<dbReference type="PANTHER" id="PTHR12308">
    <property type="entry name" value="ANOCTAMIN"/>
    <property type="match status" value="1"/>
</dbReference>
<dbReference type="PANTHER" id="PTHR12308:SF84">
    <property type="entry name" value="ANOCTAMIN"/>
    <property type="match status" value="1"/>
</dbReference>
<dbReference type="Proteomes" id="UP001233999">
    <property type="component" value="Unassembled WGS sequence"/>
</dbReference>
<evidence type="ECO:0000313" key="12">
    <source>
        <dbReference type="EMBL" id="KAJ9595499.1"/>
    </source>
</evidence>
<comment type="similarity">
    <text evidence="2 8">Belongs to the anoctamin family.</text>
</comment>
<dbReference type="InterPro" id="IPR007632">
    <property type="entry name" value="Anoctamin"/>
</dbReference>
<gene>
    <name evidence="12" type="ORF">L9F63_013321</name>
</gene>
<accession>A0AAD8EMP6</accession>
<dbReference type="EMBL" id="JASPKZ010002333">
    <property type="protein sequence ID" value="KAJ9595499.1"/>
    <property type="molecule type" value="Genomic_DNA"/>
</dbReference>
<reference evidence="12" key="1">
    <citation type="journal article" date="2023" name="IScience">
        <title>Live-bearing cockroach genome reveals convergent evolutionary mechanisms linked to viviparity in insects and beyond.</title>
        <authorList>
            <person name="Fouks B."/>
            <person name="Harrison M.C."/>
            <person name="Mikhailova A.A."/>
            <person name="Marchal E."/>
            <person name="English S."/>
            <person name="Carruthers M."/>
            <person name="Jennings E.C."/>
            <person name="Chiamaka E.L."/>
            <person name="Frigard R.A."/>
            <person name="Pippel M."/>
            <person name="Attardo G.M."/>
            <person name="Benoit J.B."/>
            <person name="Bornberg-Bauer E."/>
            <person name="Tobe S.S."/>
        </authorList>
    </citation>
    <scope>NUCLEOTIDE SEQUENCE</scope>
    <source>
        <strain evidence="12">Stay&amp;Tobe</strain>
    </source>
</reference>
<keyword evidence="3" id="KW-1003">Cell membrane</keyword>
<evidence type="ECO:0000256" key="4">
    <source>
        <dbReference type="ARBA" id="ARBA00022692"/>
    </source>
</evidence>
<feature type="domain" description="Anoctamin transmembrane" evidence="10">
    <location>
        <begin position="291"/>
        <end position="394"/>
    </location>
</feature>
<keyword evidence="13" id="KW-1185">Reference proteome</keyword>
<dbReference type="Pfam" id="PF04547">
    <property type="entry name" value="Anoctamin"/>
    <property type="match status" value="1"/>
</dbReference>
<dbReference type="GO" id="GO:0005254">
    <property type="term" value="F:chloride channel activity"/>
    <property type="evidence" value="ECO:0007669"/>
    <property type="project" value="TreeGrafter"/>
</dbReference>
<evidence type="ECO:0000256" key="6">
    <source>
        <dbReference type="ARBA" id="ARBA00023136"/>
    </source>
</evidence>
<evidence type="ECO:0000256" key="1">
    <source>
        <dbReference type="ARBA" id="ARBA00004651"/>
    </source>
</evidence>
<keyword evidence="4 8" id="KW-0812">Transmembrane</keyword>
<evidence type="ECO:0000256" key="2">
    <source>
        <dbReference type="ARBA" id="ARBA00009671"/>
    </source>
</evidence>
<feature type="transmembrane region" description="Helical" evidence="8">
    <location>
        <begin position="302"/>
        <end position="329"/>
    </location>
</feature>
<dbReference type="InterPro" id="IPR049452">
    <property type="entry name" value="Anoctamin_TM"/>
</dbReference>
<reference evidence="12" key="2">
    <citation type="submission" date="2023-05" db="EMBL/GenBank/DDBJ databases">
        <authorList>
            <person name="Fouks B."/>
        </authorList>
    </citation>
    <scope>NUCLEOTIDE SEQUENCE</scope>
    <source>
        <strain evidence="12">Stay&amp;Tobe</strain>
        <tissue evidence="12">Testes</tissue>
    </source>
</reference>
<dbReference type="Pfam" id="PF16178">
    <property type="entry name" value="Anoct_dimer"/>
    <property type="match status" value="1"/>
</dbReference>
<evidence type="ECO:0000256" key="5">
    <source>
        <dbReference type="ARBA" id="ARBA00022989"/>
    </source>
</evidence>
<comment type="caution">
    <text evidence="8">Lacks conserved residue(s) required for the propagation of feature annotation.</text>
</comment>
<comment type="caution">
    <text evidence="12">The sequence shown here is derived from an EMBL/GenBank/DDBJ whole genome shotgun (WGS) entry which is preliminary data.</text>
</comment>
<evidence type="ECO:0000256" key="9">
    <source>
        <dbReference type="SAM" id="MobiDB-lite"/>
    </source>
</evidence>
<evidence type="ECO:0000313" key="13">
    <source>
        <dbReference type="Proteomes" id="UP001233999"/>
    </source>
</evidence>
<dbReference type="AlphaFoldDB" id="A0AAD8EMP6"/>
<evidence type="ECO:0000256" key="7">
    <source>
        <dbReference type="ARBA" id="ARBA00023180"/>
    </source>
</evidence>
<name>A0AAD8EMP6_DIPPU</name>
<evidence type="ECO:0000256" key="8">
    <source>
        <dbReference type="RuleBase" id="RU280814"/>
    </source>
</evidence>
<feature type="non-terminal residue" evidence="12">
    <location>
        <position position="1"/>
    </location>
</feature>
<proteinExistence type="inferred from homology"/>
<dbReference type="InterPro" id="IPR032394">
    <property type="entry name" value="Anoct_dimer"/>
</dbReference>